<dbReference type="GO" id="GO:0006412">
    <property type="term" value="P:translation"/>
    <property type="evidence" value="ECO:0007669"/>
    <property type="project" value="UniProtKB-UniRule"/>
</dbReference>
<dbReference type="HAMAP" id="MF_00122">
    <property type="entry name" value="GatC"/>
    <property type="match status" value="1"/>
</dbReference>
<sequence>MPMDPSVVEHVARLARLELSDEERQRFARQLGSILEYCATLNELDTEHVEPTSHVLTLTNVFRDDVAGTPLPRDAVLAAAPDHEDGFFKVPPIIETE</sequence>
<proteinExistence type="inferred from homology"/>
<dbReference type="EC" id="6.3.5.-" evidence="1"/>
<name>A0A537IIV9_9BACT</name>
<keyword evidence="1" id="KW-0648">Protein biosynthesis</keyword>
<dbReference type="GO" id="GO:0005524">
    <property type="term" value="F:ATP binding"/>
    <property type="evidence" value="ECO:0007669"/>
    <property type="project" value="UniProtKB-KW"/>
</dbReference>
<accession>A0A537IIV9</accession>
<dbReference type="SUPFAM" id="SSF141000">
    <property type="entry name" value="Glu-tRNAGln amidotransferase C subunit"/>
    <property type="match status" value="1"/>
</dbReference>
<dbReference type="Pfam" id="PF02686">
    <property type="entry name" value="GatC"/>
    <property type="match status" value="1"/>
</dbReference>
<dbReference type="PANTHER" id="PTHR15004">
    <property type="entry name" value="GLUTAMYL-TRNA(GLN) AMIDOTRANSFERASE SUBUNIT C, MITOCHONDRIAL"/>
    <property type="match status" value="1"/>
</dbReference>
<dbReference type="GO" id="GO:0050566">
    <property type="term" value="F:asparaginyl-tRNA synthase (glutamine-hydrolyzing) activity"/>
    <property type="evidence" value="ECO:0007669"/>
    <property type="project" value="RHEA"/>
</dbReference>
<dbReference type="InterPro" id="IPR003837">
    <property type="entry name" value="GatC"/>
</dbReference>
<comment type="similarity">
    <text evidence="1">Belongs to the GatC family.</text>
</comment>
<comment type="subunit">
    <text evidence="1">Heterotrimer of A, B and C subunits.</text>
</comment>
<comment type="function">
    <text evidence="1">Allows the formation of correctly charged Asn-tRNA(Asn) or Gln-tRNA(Gln) through the transamidation of misacylated Asp-tRNA(Asn) or Glu-tRNA(Gln) in organisms which lack either or both of asparaginyl-tRNA or glutaminyl-tRNA synthetases. The reaction takes place in the presence of glutamine and ATP through an activated phospho-Asp-tRNA(Asn) or phospho-Glu-tRNA(Gln).</text>
</comment>
<keyword evidence="2" id="KW-0808">Transferase</keyword>
<protein>
    <recommendedName>
        <fullName evidence="1">Aspartyl/glutamyl-tRNA(Asn/Gln) amidotransferase subunit C</fullName>
        <shortName evidence="1">Asp/Glu-ADT subunit C</shortName>
        <ecNumber evidence="1">6.3.5.-</ecNumber>
    </recommendedName>
</protein>
<dbReference type="NCBIfam" id="TIGR00135">
    <property type="entry name" value="gatC"/>
    <property type="match status" value="1"/>
</dbReference>
<dbReference type="Gene3D" id="1.10.20.60">
    <property type="entry name" value="Glu-tRNAGln amidotransferase C subunit, N-terminal domain"/>
    <property type="match status" value="1"/>
</dbReference>
<keyword evidence="1" id="KW-0547">Nucleotide-binding</keyword>
<dbReference type="GO" id="GO:0016740">
    <property type="term" value="F:transferase activity"/>
    <property type="evidence" value="ECO:0007669"/>
    <property type="project" value="UniProtKB-KW"/>
</dbReference>
<evidence type="ECO:0000313" key="2">
    <source>
        <dbReference type="EMBL" id="TMI71251.1"/>
    </source>
</evidence>
<comment type="catalytic activity">
    <reaction evidence="1">
        <text>L-aspartyl-tRNA(Asn) + L-glutamine + ATP + H2O = L-asparaginyl-tRNA(Asn) + L-glutamate + ADP + phosphate + 2 H(+)</text>
        <dbReference type="Rhea" id="RHEA:14513"/>
        <dbReference type="Rhea" id="RHEA-COMP:9674"/>
        <dbReference type="Rhea" id="RHEA-COMP:9677"/>
        <dbReference type="ChEBI" id="CHEBI:15377"/>
        <dbReference type="ChEBI" id="CHEBI:15378"/>
        <dbReference type="ChEBI" id="CHEBI:29985"/>
        <dbReference type="ChEBI" id="CHEBI:30616"/>
        <dbReference type="ChEBI" id="CHEBI:43474"/>
        <dbReference type="ChEBI" id="CHEBI:58359"/>
        <dbReference type="ChEBI" id="CHEBI:78515"/>
        <dbReference type="ChEBI" id="CHEBI:78516"/>
        <dbReference type="ChEBI" id="CHEBI:456216"/>
    </reaction>
</comment>
<dbReference type="GO" id="GO:0050567">
    <property type="term" value="F:glutaminyl-tRNA synthase (glutamine-hydrolyzing) activity"/>
    <property type="evidence" value="ECO:0007669"/>
    <property type="project" value="UniProtKB-UniRule"/>
</dbReference>
<keyword evidence="1" id="KW-0067">ATP-binding</keyword>
<evidence type="ECO:0000256" key="1">
    <source>
        <dbReference type="HAMAP-Rule" id="MF_00122"/>
    </source>
</evidence>
<dbReference type="GO" id="GO:0070681">
    <property type="term" value="P:glutaminyl-tRNAGln biosynthesis via transamidation"/>
    <property type="evidence" value="ECO:0007669"/>
    <property type="project" value="TreeGrafter"/>
</dbReference>
<dbReference type="PANTHER" id="PTHR15004:SF0">
    <property type="entry name" value="GLUTAMYL-TRNA(GLN) AMIDOTRANSFERASE SUBUNIT C, MITOCHONDRIAL"/>
    <property type="match status" value="1"/>
</dbReference>
<organism evidence="2 3">
    <name type="scientific">Candidatus Segetimicrobium genomatis</name>
    <dbReference type="NCBI Taxonomy" id="2569760"/>
    <lineage>
        <taxon>Bacteria</taxon>
        <taxon>Bacillati</taxon>
        <taxon>Candidatus Sysuimicrobiota</taxon>
        <taxon>Candidatus Sysuimicrobiia</taxon>
        <taxon>Candidatus Sysuimicrobiales</taxon>
        <taxon>Candidatus Segetimicrobiaceae</taxon>
        <taxon>Candidatus Segetimicrobium</taxon>
    </lineage>
</organism>
<dbReference type="InterPro" id="IPR036113">
    <property type="entry name" value="Asp/Glu-ADT_sf_sub_c"/>
</dbReference>
<keyword evidence="1" id="KW-0436">Ligase</keyword>
<dbReference type="Proteomes" id="UP000318834">
    <property type="component" value="Unassembled WGS sequence"/>
</dbReference>
<dbReference type="AlphaFoldDB" id="A0A537IIV9"/>
<evidence type="ECO:0000313" key="3">
    <source>
        <dbReference type="Proteomes" id="UP000318834"/>
    </source>
</evidence>
<gene>
    <name evidence="1 2" type="primary">gatC</name>
    <name evidence="2" type="ORF">E6H05_12835</name>
</gene>
<dbReference type="EMBL" id="VBAP01000118">
    <property type="protein sequence ID" value="TMI71251.1"/>
    <property type="molecule type" value="Genomic_DNA"/>
</dbReference>
<reference evidence="2 3" key="1">
    <citation type="journal article" date="2019" name="Nat. Microbiol.">
        <title>Mediterranean grassland soil C-N compound turnover is dependent on rainfall and depth, and is mediated by genomically divergent microorganisms.</title>
        <authorList>
            <person name="Diamond S."/>
            <person name="Andeer P.F."/>
            <person name="Li Z."/>
            <person name="Crits-Christoph A."/>
            <person name="Burstein D."/>
            <person name="Anantharaman K."/>
            <person name="Lane K.R."/>
            <person name="Thomas B.C."/>
            <person name="Pan C."/>
            <person name="Northen T.R."/>
            <person name="Banfield J.F."/>
        </authorList>
    </citation>
    <scope>NUCLEOTIDE SEQUENCE [LARGE SCALE GENOMIC DNA]</scope>
    <source>
        <strain evidence="2">NP_8</strain>
    </source>
</reference>
<dbReference type="GO" id="GO:0006450">
    <property type="term" value="P:regulation of translational fidelity"/>
    <property type="evidence" value="ECO:0007669"/>
    <property type="project" value="InterPro"/>
</dbReference>
<comment type="catalytic activity">
    <reaction evidence="1">
        <text>L-glutamyl-tRNA(Gln) + L-glutamine + ATP + H2O = L-glutaminyl-tRNA(Gln) + L-glutamate + ADP + phosphate + H(+)</text>
        <dbReference type="Rhea" id="RHEA:17521"/>
        <dbReference type="Rhea" id="RHEA-COMP:9681"/>
        <dbReference type="Rhea" id="RHEA-COMP:9684"/>
        <dbReference type="ChEBI" id="CHEBI:15377"/>
        <dbReference type="ChEBI" id="CHEBI:15378"/>
        <dbReference type="ChEBI" id="CHEBI:29985"/>
        <dbReference type="ChEBI" id="CHEBI:30616"/>
        <dbReference type="ChEBI" id="CHEBI:43474"/>
        <dbReference type="ChEBI" id="CHEBI:58359"/>
        <dbReference type="ChEBI" id="CHEBI:78520"/>
        <dbReference type="ChEBI" id="CHEBI:78521"/>
        <dbReference type="ChEBI" id="CHEBI:456216"/>
    </reaction>
</comment>
<comment type="caution">
    <text evidence="2">The sequence shown here is derived from an EMBL/GenBank/DDBJ whole genome shotgun (WGS) entry which is preliminary data.</text>
</comment>